<dbReference type="GO" id="GO:0016787">
    <property type="term" value="F:hydrolase activity"/>
    <property type="evidence" value="ECO:0007669"/>
    <property type="project" value="UniProtKB-KW"/>
</dbReference>
<proteinExistence type="predicted"/>
<dbReference type="InterPro" id="IPR015946">
    <property type="entry name" value="KH_dom-like_a/b"/>
</dbReference>
<dbReference type="RefSeq" id="WP_246915763.1">
    <property type="nucleotide sequence ID" value="NZ_CP090145.1"/>
</dbReference>
<dbReference type="PANTHER" id="PTHR39624">
    <property type="entry name" value="PROTEIN INVOLVED IN RIMO-MEDIATED BETA-METHYLTHIOLATION OF RIBOSOMAL PROTEIN S12 YCAO"/>
    <property type="match status" value="1"/>
</dbReference>
<keyword evidence="2" id="KW-0378">Hydrolase</keyword>
<dbReference type="PANTHER" id="PTHR39624:SF2">
    <property type="entry name" value="OSMC-LIKE PROTEIN"/>
    <property type="match status" value="1"/>
</dbReference>
<dbReference type="InterPro" id="IPR036102">
    <property type="entry name" value="OsmC/Ohrsf"/>
</dbReference>
<reference evidence="2" key="1">
    <citation type="submission" date="2021-12" db="EMBL/GenBank/DDBJ databases">
        <authorList>
            <person name="Cha I.-T."/>
            <person name="Lee K.-E."/>
            <person name="Park S.-J."/>
        </authorList>
    </citation>
    <scope>NUCLEOTIDE SEQUENCE</scope>
    <source>
        <strain evidence="2">YSM-43</strain>
    </source>
</reference>
<dbReference type="InterPro" id="IPR003718">
    <property type="entry name" value="OsmC/Ohr_fam"/>
</dbReference>
<organism evidence="2 3">
    <name type="scientific">Flavobacterium sediminilitoris</name>
    <dbReference type="NCBI Taxonomy" id="2024526"/>
    <lineage>
        <taxon>Bacteria</taxon>
        <taxon>Pseudomonadati</taxon>
        <taxon>Bacteroidota</taxon>
        <taxon>Flavobacteriia</taxon>
        <taxon>Flavobacteriales</taxon>
        <taxon>Flavobacteriaceae</taxon>
        <taxon>Flavobacterium</taxon>
    </lineage>
</organism>
<dbReference type="EMBL" id="CP090145">
    <property type="protein sequence ID" value="UOX33005.1"/>
    <property type="molecule type" value="Genomic_DNA"/>
</dbReference>
<dbReference type="Proteomes" id="UP000830454">
    <property type="component" value="Chromosome"/>
</dbReference>
<dbReference type="SUPFAM" id="SSF53474">
    <property type="entry name" value="alpha/beta-Hydrolases"/>
    <property type="match status" value="1"/>
</dbReference>
<dbReference type="Pfam" id="PF02566">
    <property type="entry name" value="OsmC"/>
    <property type="match status" value="1"/>
</dbReference>
<sequence>MKSNIIRIQNTKGFFLEATLDLPANQKPNYFALFAHCFTCHSNFNAVRNISKSLTANGFGVIRFDFTGLGKSEGEFAESHFSANIEDIITVHNYFKEHFEAPSLLIGHSLGGAAAIVAASKLTDIKAVATIGTPSNIEHTKKHFITQIEDLKPNEKVKVNIGGRPFYIDNDFIEGFSTIKLNEVIHSLRKPILILHSPIDTIVSINNAHEIYHNAMHPKSFISLNKADHLLTNEKDSRYTGNLISNWVLHYLPEKENIMLSTEGEQVVGYLNLNEYNFTTQIQTNSHNLVADEPESFGGDNFGPSPYEFLNASLAACTAMTLKLYAQRKKWDLKEVYVYLTHSKKHLVDMDNEQPQYIDYITKKLTFEGNLDESQRLKLKEIASRCPVHKTLVSSVVIETELI</sequence>
<evidence type="ECO:0000313" key="2">
    <source>
        <dbReference type="EMBL" id="UOX33005.1"/>
    </source>
</evidence>
<dbReference type="InterPro" id="IPR029058">
    <property type="entry name" value="AB_hydrolase_fold"/>
</dbReference>
<evidence type="ECO:0000259" key="1">
    <source>
        <dbReference type="Pfam" id="PF12146"/>
    </source>
</evidence>
<dbReference type="Pfam" id="PF12146">
    <property type="entry name" value="Hydrolase_4"/>
    <property type="match status" value="1"/>
</dbReference>
<keyword evidence="3" id="KW-1185">Reference proteome</keyword>
<protein>
    <submittedName>
        <fullName evidence="2">Alpha/beta fold hydrolase</fullName>
    </submittedName>
</protein>
<name>A0ABY4HKD7_9FLAO</name>
<dbReference type="InterPro" id="IPR022742">
    <property type="entry name" value="Hydrolase_4"/>
</dbReference>
<dbReference type="Gene3D" id="3.30.300.20">
    <property type="match status" value="1"/>
</dbReference>
<reference evidence="2" key="2">
    <citation type="submission" date="2022-04" db="EMBL/GenBank/DDBJ databases">
        <title>Complete Genome Sequence of Flavobacterium sediminilitoris YSM-43, Isolated from a Tidal Sediment.</title>
        <authorList>
            <person name="Lee P.A."/>
        </authorList>
    </citation>
    <scope>NUCLEOTIDE SEQUENCE</scope>
    <source>
        <strain evidence="2">YSM-43</strain>
    </source>
</reference>
<evidence type="ECO:0000313" key="3">
    <source>
        <dbReference type="Proteomes" id="UP000830454"/>
    </source>
</evidence>
<feature type="domain" description="Serine aminopeptidase S33" evidence="1">
    <location>
        <begin position="33"/>
        <end position="139"/>
    </location>
</feature>
<dbReference type="Gene3D" id="3.40.50.1820">
    <property type="entry name" value="alpha/beta hydrolase"/>
    <property type="match status" value="1"/>
</dbReference>
<gene>
    <name evidence="2" type="ORF">LXD69_13275</name>
</gene>
<accession>A0ABY4HKD7</accession>
<dbReference type="SUPFAM" id="SSF82784">
    <property type="entry name" value="OsmC-like"/>
    <property type="match status" value="1"/>
</dbReference>